<dbReference type="AlphaFoldDB" id="A0AAN8XH26"/>
<reference evidence="1 2" key="1">
    <citation type="submission" date="2023-11" db="EMBL/GenBank/DDBJ databases">
        <title>Halocaridina rubra genome assembly.</title>
        <authorList>
            <person name="Smith C."/>
        </authorList>
    </citation>
    <scope>NUCLEOTIDE SEQUENCE [LARGE SCALE GENOMIC DNA]</scope>
    <source>
        <strain evidence="1">EP-1</strain>
        <tissue evidence="1">Whole</tissue>
    </source>
</reference>
<accession>A0AAN8XH26</accession>
<dbReference type="Proteomes" id="UP001381693">
    <property type="component" value="Unassembled WGS sequence"/>
</dbReference>
<comment type="caution">
    <text evidence="1">The sequence shown here is derived from an EMBL/GenBank/DDBJ whole genome shotgun (WGS) entry which is preliminary data.</text>
</comment>
<evidence type="ECO:0000313" key="1">
    <source>
        <dbReference type="EMBL" id="KAK7084031.1"/>
    </source>
</evidence>
<protein>
    <submittedName>
        <fullName evidence="1">Uncharacterized protein</fullName>
    </submittedName>
</protein>
<sequence>MCMSIYIQTCWKRNFQVLTGWAATVRPWCDLCERLHKDKSVKIYKNLSNWFSTEADCLSPGSSTIARFVHGESID</sequence>
<evidence type="ECO:0000313" key="2">
    <source>
        <dbReference type="Proteomes" id="UP001381693"/>
    </source>
</evidence>
<name>A0AAN8XH26_HALRR</name>
<keyword evidence="2" id="KW-1185">Reference proteome</keyword>
<dbReference type="EMBL" id="JAXCGZ010002331">
    <property type="protein sequence ID" value="KAK7084031.1"/>
    <property type="molecule type" value="Genomic_DNA"/>
</dbReference>
<proteinExistence type="predicted"/>
<organism evidence="1 2">
    <name type="scientific">Halocaridina rubra</name>
    <name type="common">Hawaiian red shrimp</name>
    <dbReference type="NCBI Taxonomy" id="373956"/>
    <lineage>
        <taxon>Eukaryota</taxon>
        <taxon>Metazoa</taxon>
        <taxon>Ecdysozoa</taxon>
        <taxon>Arthropoda</taxon>
        <taxon>Crustacea</taxon>
        <taxon>Multicrustacea</taxon>
        <taxon>Malacostraca</taxon>
        <taxon>Eumalacostraca</taxon>
        <taxon>Eucarida</taxon>
        <taxon>Decapoda</taxon>
        <taxon>Pleocyemata</taxon>
        <taxon>Caridea</taxon>
        <taxon>Atyoidea</taxon>
        <taxon>Atyidae</taxon>
        <taxon>Halocaridina</taxon>
    </lineage>
</organism>
<gene>
    <name evidence="1" type="ORF">SK128_017982</name>
</gene>